<dbReference type="EMBL" id="CM001217">
    <property type="protein sequence ID" value="AES62540.1"/>
    <property type="molecule type" value="Genomic_DNA"/>
</dbReference>
<accession>G7IAN7</accession>
<reference evidence="1 3" key="1">
    <citation type="journal article" date="2011" name="Nature">
        <title>The Medicago genome provides insight into the evolution of rhizobial symbioses.</title>
        <authorList>
            <person name="Young N.D."/>
            <person name="Debelle F."/>
            <person name="Oldroyd G.E."/>
            <person name="Geurts R."/>
            <person name="Cannon S.B."/>
            <person name="Udvardi M.K."/>
            <person name="Benedito V.A."/>
            <person name="Mayer K.F."/>
            <person name="Gouzy J."/>
            <person name="Schoof H."/>
            <person name="Van de Peer Y."/>
            <person name="Proost S."/>
            <person name="Cook D.R."/>
            <person name="Meyers B.C."/>
            <person name="Spannagl M."/>
            <person name="Cheung F."/>
            <person name="De Mita S."/>
            <person name="Krishnakumar V."/>
            <person name="Gundlach H."/>
            <person name="Zhou S."/>
            <person name="Mudge J."/>
            <person name="Bharti A.K."/>
            <person name="Murray J.D."/>
            <person name="Naoumkina M.A."/>
            <person name="Rosen B."/>
            <person name="Silverstein K.A."/>
            <person name="Tang H."/>
            <person name="Rombauts S."/>
            <person name="Zhao P.X."/>
            <person name="Zhou P."/>
            <person name="Barbe V."/>
            <person name="Bardou P."/>
            <person name="Bechner M."/>
            <person name="Bellec A."/>
            <person name="Berger A."/>
            <person name="Berges H."/>
            <person name="Bidwell S."/>
            <person name="Bisseling T."/>
            <person name="Choisne N."/>
            <person name="Couloux A."/>
            <person name="Denny R."/>
            <person name="Deshpande S."/>
            <person name="Dai X."/>
            <person name="Doyle J.J."/>
            <person name="Dudez A.M."/>
            <person name="Farmer A.D."/>
            <person name="Fouteau S."/>
            <person name="Franken C."/>
            <person name="Gibelin C."/>
            <person name="Gish J."/>
            <person name="Goldstein S."/>
            <person name="Gonzalez A.J."/>
            <person name="Green P.J."/>
            <person name="Hallab A."/>
            <person name="Hartog M."/>
            <person name="Hua A."/>
            <person name="Humphray S.J."/>
            <person name="Jeong D.H."/>
            <person name="Jing Y."/>
            <person name="Jocker A."/>
            <person name="Kenton S.M."/>
            <person name="Kim D.J."/>
            <person name="Klee K."/>
            <person name="Lai H."/>
            <person name="Lang C."/>
            <person name="Lin S."/>
            <person name="Macmil S.L."/>
            <person name="Magdelenat G."/>
            <person name="Matthews L."/>
            <person name="McCorrison J."/>
            <person name="Monaghan E.L."/>
            <person name="Mun J.H."/>
            <person name="Najar F.Z."/>
            <person name="Nicholson C."/>
            <person name="Noirot C."/>
            <person name="O'Bleness M."/>
            <person name="Paule C.R."/>
            <person name="Poulain J."/>
            <person name="Prion F."/>
            <person name="Qin B."/>
            <person name="Qu C."/>
            <person name="Retzel E.F."/>
            <person name="Riddle C."/>
            <person name="Sallet E."/>
            <person name="Samain S."/>
            <person name="Samson N."/>
            <person name="Sanders I."/>
            <person name="Saurat O."/>
            <person name="Scarpelli C."/>
            <person name="Schiex T."/>
            <person name="Segurens B."/>
            <person name="Severin A.J."/>
            <person name="Sherrier D.J."/>
            <person name="Shi R."/>
            <person name="Sims S."/>
            <person name="Singer S.R."/>
            <person name="Sinharoy S."/>
            <person name="Sterck L."/>
            <person name="Viollet A."/>
            <person name="Wang B.B."/>
            <person name="Wang K."/>
            <person name="Wang M."/>
            <person name="Wang X."/>
            <person name="Warfsmann J."/>
            <person name="Weissenbach J."/>
            <person name="White D.D."/>
            <person name="White J.D."/>
            <person name="Wiley G.B."/>
            <person name="Wincker P."/>
            <person name="Xing Y."/>
            <person name="Yang L."/>
            <person name="Yao Z."/>
            <person name="Ying F."/>
            <person name="Zhai J."/>
            <person name="Zhou L."/>
            <person name="Zuber A."/>
            <person name="Denarie J."/>
            <person name="Dixon R.A."/>
            <person name="May G.D."/>
            <person name="Schwartz D.C."/>
            <person name="Rogers J."/>
            <person name="Quetier F."/>
            <person name="Town C.D."/>
            <person name="Roe B.A."/>
        </authorList>
    </citation>
    <scope>NUCLEOTIDE SEQUENCE [LARGE SCALE GENOMIC DNA]</scope>
    <source>
        <strain evidence="1">A17</strain>
        <strain evidence="2 3">cv. Jemalong A17</strain>
    </source>
</reference>
<dbReference type="PaxDb" id="3880-AES62540"/>
<dbReference type="AlphaFoldDB" id="G7IAN7"/>
<evidence type="ECO:0000313" key="1">
    <source>
        <dbReference type="EMBL" id="AES62540.1"/>
    </source>
</evidence>
<protein>
    <submittedName>
        <fullName evidence="1 2">Uncharacterized protein</fullName>
    </submittedName>
</protein>
<sequence length="132" mass="14847">MWNIWCSINKFVFVAKTIFGNIREQNELKTCREVCLQRGKHDTLIVNVDEGALTYPGLASFGGLIRHIDGSFIFWFHGSVGWSNILQAESGYQAMLGDFFTKSNDMNSISTKPLVQVQYPPLGLSLTLIVML</sequence>
<dbReference type="EnsemblPlants" id="AES62540">
    <property type="protein sequence ID" value="AES62540"/>
    <property type="gene ID" value="MTR_1g101200"/>
</dbReference>
<gene>
    <name evidence="1" type="ordered locus">MTR_1g101200</name>
</gene>
<reference evidence="1 3" key="2">
    <citation type="journal article" date="2014" name="BMC Genomics">
        <title>An improved genome release (version Mt4.0) for the model legume Medicago truncatula.</title>
        <authorList>
            <person name="Tang H."/>
            <person name="Krishnakumar V."/>
            <person name="Bidwell S."/>
            <person name="Rosen B."/>
            <person name="Chan A."/>
            <person name="Zhou S."/>
            <person name="Gentzbittel L."/>
            <person name="Childs K.L."/>
            <person name="Yandell M."/>
            <person name="Gundlach H."/>
            <person name="Mayer K.F."/>
            <person name="Schwartz D.C."/>
            <person name="Town C.D."/>
        </authorList>
    </citation>
    <scope>GENOME REANNOTATION</scope>
    <source>
        <strain evidence="2 3">cv. Jemalong A17</strain>
    </source>
</reference>
<evidence type="ECO:0000313" key="2">
    <source>
        <dbReference type="EnsemblPlants" id="AES62540"/>
    </source>
</evidence>
<keyword evidence="3" id="KW-1185">Reference proteome</keyword>
<organism evidence="1 3">
    <name type="scientific">Medicago truncatula</name>
    <name type="common">Barrel medic</name>
    <name type="synonym">Medicago tribuloides</name>
    <dbReference type="NCBI Taxonomy" id="3880"/>
    <lineage>
        <taxon>Eukaryota</taxon>
        <taxon>Viridiplantae</taxon>
        <taxon>Streptophyta</taxon>
        <taxon>Embryophyta</taxon>
        <taxon>Tracheophyta</taxon>
        <taxon>Spermatophyta</taxon>
        <taxon>Magnoliopsida</taxon>
        <taxon>eudicotyledons</taxon>
        <taxon>Gunneridae</taxon>
        <taxon>Pentapetalae</taxon>
        <taxon>rosids</taxon>
        <taxon>fabids</taxon>
        <taxon>Fabales</taxon>
        <taxon>Fabaceae</taxon>
        <taxon>Papilionoideae</taxon>
        <taxon>50 kb inversion clade</taxon>
        <taxon>NPAAA clade</taxon>
        <taxon>Hologalegina</taxon>
        <taxon>IRL clade</taxon>
        <taxon>Trifolieae</taxon>
        <taxon>Medicago</taxon>
    </lineage>
</organism>
<proteinExistence type="predicted"/>
<name>G7IAN7_MEDTR</name>
<dbReference type="Proteomes" id="UP000002051">
    <property type="component" value="Unassembled WGS sequence"/>
</dbReference>
<evidence type="ECO:0000313" key="3">
    <source>
        <dbReference type="Proteomes" id="UP000002051"/>
    </source>
</evidence>
<dbReference type="HOGENOM" id="CLU_1920181_0_0_1"/>
<reference evidence="2" key="3">
    <citation type="submission" date="2015-04" db="UniProtKB">
        <authorList>
            <consortium name="EnsemblPlants"/>
        </authorList>
    </citation>
    <scope>IDENTIFICATION</scope>
    <source>
        <strain evidence="2">cv. Jemalong A17</strain>
    </source>
</reference>